<feature type="transmembrane region" description="Helical" evidence="1">
    <location>
        <begin position="39"/>
        <end position="59"/>
    </location>
</feature>
<gene>
    <name evidence="2" type="ORF">EAH81_11215</name>
</gene>
<keyword evidence="3" id="KW-1185">Reference proteome</keyword>
<accession>A0A502EUW9</accession>
<comment type="caution">
    <text evidence="2">The sequence shown here is derived from an EMBL/GenBank/DDBJ whole genome shotgun (WGS) entry which is preliminary data.</text>
</comment>
<sequence length="134" mass="16178">MFVTLTPNQVHFRYGKNQWQYTFDEIAELGISRKKKTYFFVNTLFILVTAIAYYCMIFSDIIEVYYIIPTLLCYTFLIILRFNDRAEFEYSVLVRDIYEKETTIKIKAEDRNLIGRQIDQYLTLQFDRMIKKTA</sequence>
<dbReference type="AlphaFoldDB" id="A0A502EUW9"/>
<keyword evidence="1" id="KW-1133">Transmembrane helix</keyword>
<organism evidence="2 3">
    <name type="scientific">Flavobacterium pectinovorum</name>
    <dbReference type="NCBI Taxonomy" id="29533"/>
    <lineage>
        <taxon>Bacteria</taxon>
        <taxon>Pseudomonadati</taxon>
        <taxon>Bacteroidota</taxon>
        <taxon>Flavobacteriia</taxon>
        <taxon>Flavobacteriales</taxon>
        <taxon>Flavobacteriaceae</taxon>
        <taxon>Flavobacterium</taxon>
    </lineage>
</organism>
<reference evidence="2 3" key="1">
    <citation type="journal article" date="2019" name="Environ. Microbiol.">
        <title>Species interactions and distinct microbial communities in high Arctic permafrost affected cryosols are associated with the CH4 and CO2 gas fluxes.</title>
        <authorList>
            <person name="Altshuler I."/>
            <person name="Hamel J."/>
            <person name="Turney S."/>
            <person name="Magnuson E."/>
            <person name="Levesque R."/>
            <person name="Greer C."/>
            <person name="Whyte L.G."/>
        </authorList>
    </citation>
    <scope>NUCLEOTIDE SEQUENCE [LARGE SCALE GENOMIC DNA]</scope>
    <source>
        <strain evidence="2 3">42</strain>
    </source>
</reference>
<keyword evidence="1" id="KW-0472">Membrane</keyword>
<protein>
    <submittedName>
        <fullName evidence="2">Uncharacterized protein</fullName>
    </submittedName>
</protein>
<name>A0A502EUW9_9FLAO</name>
<evidence type="ECO:0000256" key="1">
    <source>
        <dbReference type="SAM" id="Phobius"/>
    </source>
</evidence>
<feature type="transmembrane region" description="Helical" evidence="1">
    <location>
        <begin position="65"/>
        <end position="82"/>
    </location>
</feature>
<dbReference type="Proteomes" id="UP000319700">
    <property type="component" value="Unassembled WGS sequence"/>
</dbReference>
<proteinExistence type="predicted"/>
<evidence type="ECO:0000313" key="3">
    <source>
        <dbReference type="Proteomes" id="UP000319700"/>
    </source>
</evidence>
<dbReference type="EMBL" id="RCZH01000006">
    <property type="protein sequence ID" value="TPG40902.1"/>
    <property type="molecule type" value="Genomic_DNA"/>
</dbReference>
<keyword evidence="1" id="KW-0812">Transmembrane</keyword>
<evidence type="ECO:0000313" key="2">
    <source>
        <dbReference type="EMBL" id="TPG40902.1"/>
    </source>
</evidence>